<name>A0A330JW04_9PSED</name>
<proteinExistence type="predicted"/>
<reference evidence="2" key="1">
    <citation type="submission" date="2018-02" db="EMBL/GenBank/DDBJ databases">
        <authorList>
            <person name="Blom J."/>
        </authorList>
    </citation>
    <scope>NUCLEOTIDE SEQUENCE [LARGE SCALE GENOMIC DNA]</scope>
    <source>
        <strain evidence="2">CFBP 3800</strain>
        <plasmid evidence="2">pp1</plasmid>
    </source>
</reference>
<dbReference type="Proteomes" id="UP000307241">
    <property type="component" value="Plasmid PP1"/>
</dbReference>
<dbReference type="EMBL" id="LT985190">
    <property type="protein sequence ID" value="SPD89047.1"/>
    <property type="molecule type" value="Genomic_DNA"/>
</dbReference>
<evidence type="ECO:0000313" key="1">
    <source>
        <dbReference type="EMBL" id="SPD89047.1"/>
    </source>
</evidence>
<organism evidence="1 2">
    <name type="scientific">Pseudomonas syringae group genomosp. 3</name>
    <dbReference type="NCBI Taxonomy" id="251701"/>
    <lineage>
        <taxon>Bacteria</taxon>
        <taxon>Pseudomonadati</taxon>
        <taxon>Pseudomonadota</taxon>
        <taxon>Gammaproteobacteria</taxon>
        <taxon>Pseudomonadales</taxon>
        <taxon>Pseudomonadaceae</taxon>
        <taxon>Pseudomonas</taxon>
    </lineage>
</organism>
<gene>
    <name evidence="1" type="ORF">PSCFBP3800_P100068</name>
</gene>
<keyword evidence="1" id="KW-0614">Plasmid</keyword>
<sequence>MSAAKAFLAEELTGGMITARDLCLNQPNRTEKSASYGDK</sequence>
<protein>
    <submittedName>
        <fullName evidence="1">Uncharacterized protein</fullName>
    </submittedName>
</protein>
<accession>A0A330JW04</accession>
<dbReference type="AlphaFoldDB" id="A0A330JW04"/>
<evidence type="ECO:0000313" key="2">
    <source>
        <dbReference type="Proteomes" id="UP000307241"/>
    </source>
</evidence>
<geneLocation type="plasmid" evidence="2">
    <name>pp1</name>
</geneLocation>